<evidence type="ECO:0000259" key="1">
    <source>
        <dbReference type="PROSITE" id="PS50192"/>
    </source>
</evidence>
<gene>
    <name evidence="2" type="ORF">P5G62_009880</name>
</gene>
<feature type="domain" description="T-SNARE coiled-coil homology" evidence="1">
    <location>
        <begin position="1"/>
        <end position="54"/>
    </location>
</feature>
<dbReference type="RefSeq" id="WP_306074952.1">
    <property type="nucleotide sequence ID" value="NZ_JAROBZ020000001.1"/>
</dbReference>
<proteinExistence type="predicted"/>
<accession>A0ABV4YRC9</accession>
<evidence type="ECO:0000313" key="3">
    <source>
        <dbReference type="Proteomes" id="UP001241748"/>
    </source>
</evidence>
<comment type="caution">
    <text evidence="2">The sequence shown here is derived from an EMBL/GenBank/DDBJ whole genome shotgun (WGS) entry which is preliminary data.</text>
</comment>
<dbReference type="PROSITE" id="PS50192">
    <property type="entry name" value="T_SNARE"/>
    <property type="match status" value="1"/>
</dbReference>
<organism evidence="2 3">
    <name type="scientific">Neobacillus driksii</name>
    <dbReference type="NCBI Taxonomy" id="3035913"/>
    <lineage>
        <taxon>Bacteria</taxon>
        <taxon>Bacillati</taxon>
        <taxon>Bacillota</taxon>
        <taxon>Bacilli</taxon>
        <taxon>Bacillales</taxon>
        <taxon>Bacillaceae</taxon>
        <taxon>Neobacillus</taxon>
    </lineage>
</organism>
<sequence length="153" mass="18298">MEETLNNILSELKHLYKDQQELMTEQKELIGRIENLEKNQKKLITSGTKNTNKIYEELITGQRHLKFRLDNIEKIKDLVSLGQNEICDIKELIKQTTTYLSNRMSISDRMIFEIELLSENEQQEILNIINEKIYPWKNNTWRDIPGDDMYDDY</sequence>
<dbReference type="Proteomes" id="UP001241748">
    <property type="component" value="Unassembled WGS sequence"/>
</dbReference>
<dbReference type="EMBL" id="JAROBZ020000001">
    <property type="protein sequence ID" value="MFB3167419.1"/>
    <property type="molecule type" value="Genomic_DNA"/>
</dbReference>
<keyword evidence="3" id="KW-1185">Reference proteome</keyword>
<protein>
    <recommendedName>
        <fullName evidence="1">t-SNARE coiled-coil homology domain-containing protein</fullName>
    </recommendedName>
</protein>
<name>A0ABV4YRC9_9BACI</name>
<reference evidence="2 3" key="1">
    <citation type="submission" date="2024-05" db="EMBL/GenBank/DDBJ databases">
        <authorList>
            <person name="Venkateswaran K."/>
        </authorList>
    </citation>
    <scope>NUCLEOTIDE SEQUENCE [LARGE SCALE GENOMIC DNA]</scope>
    <source>
        <strain evidence="2 3">179-C4-2-HS</strain>
    </source>
</reference>
<evidence type="ECO:0000313" key="2">
    <source>
        <dbReference type="EMBL" id="MFB3167419.1"/>
    </source>
</evidence>
<dbReference type="InterPro" id="IPR000727">
    <property type="entry name" value="T_SNARE_dom"/>
</dbReference>